<feature type="compositionally biased region" description="Basic residues" evidence="1">
    <location>
        <begin position="1"/>
        <end position="11"/>
    </location>
</feature>
<organism evidence="2">
    <name type="scientific">Pyricularia oryzae (strain Y34)</name>
    <name type="common">Rice blast fungus</name>
    <name type="synonym">Magnaporthe oryzae</name>
    <dbReference type="NCBI Taxonomy" id="1143189"/>
    <lineage>
        <taxon>Eukaryota</taxon>
        <taxon>Fungi</taxon>
        <taxon>Dikarya</taxon>
        <taxon>Ascomycota</taxon>
        <taxon>Pezizomycotina</taxon>
        <taxon>Sordariomycetes</taxon>
        <taxon>Sordariomycetidae</taxon>
        <taxon>Magnaporthales</taxon>
        <taxon>Pyriculariaceae</taxon>
        <taxon>Pyricularia</taxon>
    </lineage>
</organism>
<dbReference type="Proteomes" id="UP000011086">
    <property type="component" value="Unassembled WGS sequence"/>
</dbReference>
<reference evidence="2" key="1">
    <citation type="journal article" date="2012" name="PLoS Genet.">
        <title>Comparative analysis of the genomes of two field isolates of the rice blast fungus Magnaporthe oryzae.</title>
        <authorList>
            <person name="Xue M."/>
            <person name="Yang J."/>
            <person name="Li Z."/>
            <person name="Hu S."/>
            <person name="Yao N."/>
            <person name="Dean R.A."/>
            <person name="Zhao W."/>
            <person name="Shen M."/>
            <person name="Zhang H."/>
            <person name="Li C."/>
            <person name="Liu L."/>
            <person name="Cao L."/>
            <person name="Xu X."/>
            <person name="Xing Y."/>
            <person name="Hsiang T."/>
            <person name="Zhang Z."/>
            <person name="Xu J.R."/>
            <person name="Peng Y.L."/>
        </authorList>
    </citation>
    <scope>NUCLEOTIDE SEQUENCE</scope>
    <source>
        <strain evidence="2">Y34</strain>
    </source>
</reference>
<dbReference type="EMBL" id="JH793663">
    <property type="protein sequence ID" value="ELQ42828.1"/>
    <property type="molecule type" value="Genomic_DNA"/>
</dbReference>
<evidence type="ECO:0000313" key="2">
    <source>
        <dbReference type="EMBL" id="ELQ42828.1"/>
    </source>
</evidence>
<gene>
    <name evidence="2" type="ORF">OOU_Y34scaffold00192g13</name>
</gene>
<sequence>MGNADKRRKPMCRGSPPIVSREQQKKLTGILLVPLLLHLNHEPPIGVRGKRVWPE</sequence>
<name>A0AA97P6A0_PYRO3</name>
<feature type="region of interest" description="Disordered" evidence="1">
    <location>
        <begin position="1"/>
        <end position="20"/>
    </location>
</feature>
<dbReference type="AlphaFoldDB" id="A0AA97P6A0"/>
<proteinExistence type="predicted"/>
<protein>
    <submittedName>
        <fullName evidence="2">Uncharacterized protein</fullName>
    </submittedName>
</protein>
<accession>A0AA97P6A0</accession>
<evidence type="ECO:0000256" key="1">
    <source>
        <dbReference type="SAM" id="MobiDB-lite"/>
    </source>
</evidence>